<dbReference type="Proteomes" id="UP001217089">
    <property type="component" value="Unassembled WGS sequence"/>
</dbReference>
<feature type="transmembrane region" description="Helical" evidence="9">
    <location>
        <begin position="248"/>
        <end position="267"/>
    </location>
</feature>
<keyword evidence="6 9" id="KW-0472">Membrane</keyword>
<proteinExistence type="predicted"/>
<evidence type="ECO:0000256" key="7">
    <source>
        <dbReference type="ARBA" id="ARBA00023170"/>
    </source>
</evidence>
<accession>A0ABQ9EVS2</accession>
<feature type="domain" description="G-protein coupled receptors family 1 profile" evidence="10">
    <location>
        <begin position="58"/>
        <end position="302"/>
    </location>
</feature>
<feature type="transmembrane region" description="Helical" evidence="9">
    <location>
        <begin position="198"/>
        <end position="227"/>
    </location>
</feature>
<feature type="transmembrane region" description="Helical" evidence="9">
    <location>
        <begin position="40"/>
        <end position="68"/>
    </location>
</feature>
<evidence type="ECO:0000256" key="6">
    <source>
        <dbReference type="ARBA" id="ARBA00023136"/>
    </source>
</evidence>
<dbReference type="PANTHER" id="PTHR24228">
    <property type="entry name" value="B2 BRADYKININ RECEPTOR/ANGIOTENSIN II RECEPTOR"/>
    <property type="match status" value="1"/>
</dbReference>
<dbReference type="CDD" id="cd00637">
    <property type="entry name" value="7tm_classA_rhodopsin-like"/>
    <property type="match status" value="1"/>
</dbReference>
<keyword evidence="8" id="KW-0807">Transducer</keyword>
<dbReference type="EMBL" id="JARBDR010000657">
    <property type="protein sequence ID" value="KAJ8309262.1"/>
    <property type="molecule type" value="Genomic_DNA"/>
</dbReference>
<evidence type="ECO:0000256" key="9">
    <source>
        <dbReference type="SAM" id="Phobius"/>
    </source>
</evidence>
<dbReference type="PANTHER" id="PTHR24228:SF74">
    <property type="entry name" value="G-PROTEIN COUPLED RECEPTORS FAMILY 1 PROFILE DOMAIN-CONTAINING PROTEIN"/>
    <property type="match status" value="1"/>
</dbReference>
<evidence type="ECO:0000256" key="8">
    <source>
        <dbReference type="ARBA" id="ARBA00023224"/>
    </source>
</evidence>
<feature type="transmembrane region" description="Helical" evidence="9">
    <location>
        <begin position="75"/>
        <end position="103"/>
    </location>
</feature>
<keyword evidence="4 9" id="KW-1133">Transmembrane helix</keyword>
<evidence type="ECO:0000313" key="12">
    <source>
        <dbReference type="Proteomes" id="UP001217089"/>
    </source>
</evidence>
<evidence type="ECO:0000256" key="1">
    <source>
        <dbReference type="ARBA" id="ARBA00004651"/>
    </source>
</evidence>
<feature type="transmembrane region" description="Helical" evidence="9">
    <location>
        <begin position="157"/>
        <end position="178"/>
    </location>
</feature>
<dbReference type="PROSITE" id="PS50262">
    <property type="entry name" value="G_PROTEIN_RECEP_F1_2"/>
    <property type="match status" value="1"/>
</dbReference>
<keyword evidence="12" id="KW-1185">Reference proteome</keyword>
<comment type="subcellular location">
    <subcellularLocation>
        <location evidence="1">Cell membrane</location>
        <topology evidence="1">Multi-pass membrane protein</topology>
    </subcellularLocation>
</comment>
<dbReference type="InterPro" id="IPR017452">
    <property type="entry name" value="GPCR_Rhodpsn_7TM"/>
</dbReference>
<keyword evidence="7" id="KW-0675">Receptor</keyword>
<dbReference type="SUPFAM" id="SSF81321">
    <property type="entry name" value="Family A G protein-coupled receptor-like"/>
    <property type="match status" value="1"/>
</dbReference>
<keyword evidence="2" id="KW-1003">Cell membrane</keyword>
<dbReference type="PRINTS" id="PR00237">
    <property type="entry name" value="GPCRRHODOPSN"/>
</dbReference>
<dbReference type="Gene3D" id="1.20.1070.10">
    <property type="entry name" value="Rhodopsin 7-helix transmembrane proteins"/>
    <property type="match status" value="1"/>
</dbReference>
<reference evidence="11 12" key="1">
    <citation type="submission" date="2022-12" db="EMBL/GenBank/DDBJ databases">
        <title>Chromosome-level genome of Tegillarca granosa.</title>
        <authorList>
            <person name="Kim J."/>
        </authorList>
    </citation>
    <scope>NUCLEOTIDE SEQUENCE [LARGE SCALE GENOMIC DNA]</scope>
    <source>
        <strain evidence="11">Teg-2019</strain>
        <tissue evidence="11">Adductor muscle</tissue>
    </source>
</reference>
<name>A0ABQ9EVS2_TEGGR</name>
<organism evidence="11 12">
    <name type="scientific">Tegillarca granosa</name>
    <name type="common">Malaysian cockle</name>
    <name type="synonym">Anadara granosa</name>
    <dbReference type="NCBI Taxonomy" id="220873"/>
    <lineage>
        <taxon>Eukaryota</taxon>
        <taxon>Metazoa</taxon>
        <taxon>Spiralia</taxon>
        <taxon>Lophotrochozoa</taxon>
        <taxon>Mollusca</taxon>
        <taxon>Bivalvia</taxon>
        <taxon>Autobranchia</taxon>
        <taxon>Pteriomorphia</taxon>
        <taxon>Arcoida</taxon>
        <taxon>Arcoidea</taxon>
        <taxon>Arcidae</taxon>
        <taxon>Tegillarca</taxon>
    </lineage>
</organism>
<dbReference type="Pfam" id="PF00001">
    <property type="entry name" value="7tm_1"/>
    <property type="match status" value="1"/>
</dbReference>
<protein>
    <recommendedName>
        <fullName evidence="10">G-protein coupled receptors family 1 profile domain-containing protein</fullName>
    </recommendedName>
</protein>
<evidence type="ECO:0000256" key="2">
    <source>
        <dbReference type="ARBA" id="ARBA00022475"/>
    </source>
</evidence>
<evidence type="ECO:0000256" key="4">
    <source>
        <dbReference type="ARBA" id="ARBA00022989"/>
    </source>
</evidence>
<comment type="caution">
    <text evidence="11">The sequence shown here is derived from an EMBL/GenBank/DDBJ whole genome shotgun (WGS) entry which is preliminary data.</text>
</comment>
<gene>
    <name evidence="11" type="ORF">KUTeg_014136</name>
</gene>
<evidence type="ECO:0000313" key="11">
    <source>
        <dbReference type="EMBL" id="KAJ8309262.1"/>
    </source>
</evidence>
<evidence type="ECO:0000259" key="10">
    <source>
        <dbReference type="PROSITE" id="PS50262"/>
    </source>
</evidence>
<keyword evidence="3 9" id="KW-0812">Transmembrane</keyword>
<evidence type="ECO:0000256" key="3">
    <source>
        <dbReference type="ARBA" id="ARBA00022692"/>
    </source>
</evidence>
<keyword evidence="5" id="KW-0297">G-protein coupled receptor</keyword>
<evidence type="ECO:0000256" key="5">
    <source>
        <dbReference type="ARBA" id="ARBA00023040"/>
    </source>
</evidence>
<feature type="transmembrane region" description="Helical" evidence="9">
    <location>
        <begin position="283"/>
        <end position="302"/>
    </location>
</feature>
<sequence length="492" mass="55667">MASETESNMTGNPEYNISVMVNNANLSNVTVDVHGPSQTAIYIGGFIMSVALILGLFGNFLVMIAIFLKRDLSNIINIFIISLCINDIVNLGFNNSLVLLSYFLQRFPSGMLGCELATHFSVLLMGMSLWHTGLIAIHRLIVVVFNNFYKKISKKAYKIFVLVFARVVPLLFLIQPSLGHMAYYEPKLLRCIVKKDYGPFTLLVSVFLMMLPSLILIICYIAIFFKVHESSKAFRVSRQREWLKREVQITKMFGMVFLLIMIGYLPYGIVRAIDKQLLLSEDFYVAITVFFAVANCGNPLVYGIMDRQIRTACFVILHIKLSKGDSNSNGTPVTNISKFSQTHIENNDNENLPLNSTKKNNADRLCKLLVSKMSVELVFFCPSGIGEIGLLFEATSRTSVLIIHFKSTWIIKKYELGTEFIILRIFKDVTLGFYNGDCAVTRKLWSESSIPCRAEVQESMTSLKNSNLNVAINLTGYLFQKKELIEKRETKK</sequence>
<dbReference type="InterPro" id="IPR000276">
    <property type="entry name" value="GPCR_Rhodpsn"/>
</dbReference>
<feature type="transmembrane region" description="Helical" evidence="9">
    <location>
        <begin position="123"/>
        <end position="145"/>
    </location>
</feature>